<dbReference type="Gene3D" id="1.10.10.1360">
    <property type="entry name" value="tRNA (Ile)-lysidine synthase"/>
    <property type="match status" value="1"/>
</dbReference>
<sequence length="581" mass="64739">MQGTLCCHRRVVCPEYKHYSQHIMPMISEIAGLAGMAFAAELPPVLSANCHAHLILIRPLLRFTKRELYAVCQQSSQAWVEDPTNSNLIFTRNRIRKELQDPQYLPLREQLPKLIEYCRKMRFIIDRDRDIILRDVAQISQEFGTVTLDIQKLASRDLSDLITHRALASILQFVGQRAKPPRGRAVKMLSDRLRSGVLQGACTVGGCYVFPSPGSKGSKAIICFSPDSPPAQQLGQWEAYTQQLDSTSSTQSCGPDRVNHLSHGELVLLDGESPFSTSEPLMPKRPPRCIEDLKSLGLISEEGASLLLKLTADVSIDTAESSVKQCTGTRNLSSSTATERMMKTLSLGETQSFMNRYSLSLNQKRADSSATKFSGISTEYCGLLQQGPFLIRHFKDQDWDYLSQLVAGRIHTPAQGCAFTCRANKDSDVEERQTEARQTGRLTLLMEMLPRQVRQKLLHAVPDKDHVNHSHRNSIEIAAQCDSDRLLRAKEALAVLRSIPKPVRRSQPVLASYHGLLLALPCAGFYHCKFLSLTAGFCPRAALVDLKAVDFLPVYHDSDSELTRSGVSDSELGLQGYFILV</sequence>
<keyword evidence="4" id="KW-0067">ATP-binding</keyword>
<keyword evidence="1" id="KW-0436">Ligase</keyword>
<dbReference type="GO" id="GO:0005524">
    <property type="term" value="F:ATP binding"/>
    <property type="evidence" value="ECO:0007669"/>
    <property type="project" value="UniProtKB-KW"/>
</dbReference>
<gene>
    <name evidence="6" type="ORF">R1flu_002001</name>
</gene>
<dbReference type="Proteomes" id="UP001605036">
    <property type="component" value="Unassembled WGS sequence"/>
</dbReference>
<dbReference type="EMBL" id="JBHFFA010000006">
    <property type="protein sequence ID" value="KAL2621796.1"/>
    <property type="molecule type" value="Genomic_DNA"/>
</dbReference>
<feature type="domain" description="tRNA(Ile)-lysidine/2-thiocytidine synthase N-terminal" evidence="5">
    <location>
        <begin position="30"/>
        <end position="98"/>
    </location>
</feature>
<dbReference type="GO" id="GO:0016874">
    <property type="term" value="F:ligase activity"/>
    <property type="evidence" value="ECO:0007669"/>
    <property type="project" value="UniProtKB-KW"/>
</dbReference>
<protein>
    <recommendedName>
        <fullName evidence="5">tRNA(Ile)-lysidine/2-thiocytidine synthase N-terminal domain-containing protein</fullName>
    </recommendedName>
</protein>
<evidence type="ECO:0000256" key="2">
    <source>
        <dbReference type="ARBA" id="ARBA00022694"/>
    </source>
</evidence>
<evidence type="ECO:0000256" key="3">
    <source>
        <dbReference type="ARBA" id="ARBA00022741"/>
    </source>
</evidence>
<dbReference type="SUPFAM" id="SSF52402">
    <property type="entry name" value="Adenine nucleotide alpha hydrolases-like"/>
    <property type="match status" value="1"/>
</dbReference>
<dbReference type="InterPro" id="IPR011063">
    <property type="entry name" value="TilS/TtcA_N"/>
</dbReference>
<comment type="caution">
    <text evidence="6">The sequence shown here is derived from an EMBL/GenBank/DDBJ whole genome shotgun (WGS) entry which is preliminary data.</text>
</comment>
<organism evidence="6 7">
    <name type="scientific">Riccia fluitans</name>
    <dbReference type="NCBI Taxonomy" id="41844"/>
    <lineage>
        <taxon>Eukaryota</taxon>
        <taxon>Viridiplantae</taxon>
        <taxon>Streptophyta</taxon>
        <taxon>Embryophyta</taxon>
        <taxon>Marchantiophyta</taxon>
        <taxon>Marchantiopsida</taxon>
        <taxon>Marchantiidae</taxon>
        <taxon>Marchantiales</taxon>
        <taxon>Ricciaceae</taxon>
        <taxon>Riccia</taxon>
    </lineage>
</organism>
<dbReference type="PANTHER" id="PTHR43033">
    <property type="entry name" value="TRNA(ILE)-LYSIDINE SYNTHASE-RELATED"/>
    <property type="match status" value="1"/>
</dbReference>
<proteinExistence type="predicted"/>
<keyword evidence="7" id="KW-1185">Reference proteome</keyword>
<evidence type="ECO:0000313" key="7">
    <source>
        <dbReference type="Proteomes" id="UP001605036"/>
    </source>
</evidence>
<dbReference type="GO" id="GO:0008033">
    <property type="term" value="P:tRNA processing"/>
    <property type="evidence" value="ECO:0007669"/>
    <property type="project" value="UniProtKB-KW"/>
</dbReference>
<reference evidence="6 7" key="1">
    <citation type="submission" date="2024-09" db="EMBL/GenBank/DDBJ databases">
        <title>Chromosome-scale assembly of Riccia fluitans.</title>
        <authorList>
            <person name="Paukszto L."/>
            <person name="Sawicki J."/>
            <person name="Karawczyk K."/>
            <person name="Piernik-Szablinska J."/>
            <person name="Szczecinska M."/>
            <person name="Mazdziarz M."/>
        </authorList>
    </citation>
    <scope>NUCLEOTIDE SEQUENCE [LARGE SCALE GENOMIC DNA]</scope>
    <source>
        <strain evidence="6">Rf_01</strain>
        <tissue evidence="6">Aerial parts of the thallus</tissue>
    </source>
</reference>
<evidence type="ECO:0000256" key="4">
    <source>
        <dbReference type="ARBA" id="ARBA00022840"/>
    </source>
</evidence>
<keyword evidence="2" id="KW-0819">tRNA processing</keyword>
<evidence type="ECO:0000256" key="1">
    <source>
        <dbReference type="ARBA" id="ARBA00022598"/>
    </source>
</evidence>
<accession>A0ABD1Y598</accession>
<name>A0ABD1Y598_9MARC</name>
<evidence type="ECO:0000313" key="6">
    <source>
        <dbReference type="EMBL" id="KAL2621796.1"/>
    </source>
</evidence>
<dbReference type="Pfam" id="PF01171">
    <property type="entry name" value="ATP_bind_3"/>
    <property type="match status" value="1"/>
</dbReference>
<dbReference type="PANTHER" id="PTHR43033:SF5">
    <property type="entry name" value="TRNA(ILE)-LYSIDINE SYNTHETASE"/>
    <property type="match status" value="1"/>
</dbReference>
<keyword evidence="3" id="KW-0547">Nucleotide-binding</keyword>
<dbReference type="AlphaFoldDB" id="A0ABD1Y598"/>
<dbReference type="InterPro" id="IPR012094">
    <property type="entry name" value="tRNA_Ile_lys_synt"/>
</dbReference>
<evidence type="ECO:0000259" key="5">
    <source>
        <dbReference type="Pfam" id="PF01171"/>
    </source>
</evidence>